<evidence type="ECO:0000313" key="2">
    <source>
        <dbReference type="EMBL" id="NOL39824.1"/>
    </source>
</evidence>
<evidence type="ECO:0000313" key="1">
    <source>
        <dbReference type="EMBL" id="MBB6567572.1"/>
    </source>
</evidence>
<comment type="caution">
    <text evidence="2">The sequence shown here is derived from an EMBL/GenBank/DDBJ whole genome shotgun (WGS) entry which is preliminary data.</text>
</comment>
<dbReference type="Proteomes" id="UP000553957">
    <property type="component" value="Unassembled WGS sequence"/>
</dbReference>
<reference evidence="1 4" key="2">
    <citation type="submission" date="2020-08" db="EMBL/GenBank/DDBJ databases">
        <title>Sequencing the genomes of 1000 actinobacteria strains.</title>
        <authorList>
            <person name="Klenk H.-P."/>
        </authorList>
    </citation>
    <scope>NUCLEOTIDE SEQUENCE [LARGE SCALE GENOMIC DNA]</scope>
    <source>
        <strain evidence="1 4">DSM 15626</strain>
    </source>
</reference>
<protein>
    <submittedName>
        <fullName evidence="2">Uncharacterized protein</fullName>
    </submittedName>
</protein>
<dbReference type="RefSeq" id="WP_171671719.1">
    <property type="nucleotide sequence ID" value="NZ_BAAAGT010000003.1"/>
</dbReference>
<keyword evidence="3" id="KW-1185">Reference proteome</keyword>
<dbReference type="Proteomes" id="UP000534306">
    <property type="component" value="Unassembled WGS sequence"/>
</dbReference>
<dbReference type="AlphaFoldDB" id="A0A7Y4KW62"/>
<dbReference type="EMBL" id="JACHKF010000001">
    <property type="protein sequence ID" value="MBB6567572.1"/>
    <property type="molecule type" value="Genomic_DNA"/>
</dbReference>
<sequence>MQSFLPYPDFAATAAVSRSAQPGRRWGADTCRTTMLADLRTARDIGVPRNQAELTRAGATPPWLGDDAVHRSHRSALLRKDPGYYAQYFDEPADLPYVWPASDRSVGGEAGE</sequence>
<organism evidence="2 3">
    <name type="scientific">Kribbella sandramycini</name>
    <dbReference type="NCBI Taxonomy" id="60450"/>
    <lineage>
        <taxon>Bacteria</taxon>
        <taxon>Bacillati</taxon>
        <taxon>Actinomycetota</taxon>
        <taxon>Actinomycetes</taxon>
        <taxon>Propionibacteriales</taxon>
        <taxon>Kribbellaceae</taxon>
        <taxon>Kribbella</taxon>
    </lineage>
</organism>
<gene>
    <name evidence="1" type="ORF">HNR71_003209</name>
    <name evidence="2" type="ORF">HPO96_06170</name>
</gene>
<evidence type="ECO:0000313" key="3">
    <source>
        <dbReference type="Proteomes" id="UP000534306"/>
    </source>
</evidence>
<evidence type="ECO:0000313" key="4">
    <source>
        <dbReference type="Proteomes" id="UP000553957"/>
    </source>
</evidence>
<dbReference type="EMBL" id="JABJRC010000001">
    <property type="protein sequence ID" value="NOL39824.1"/>
    <property type="molecule type" value="Genomic_DNA"/>
</dbReference>
<reference evidence="2 3" key="1">
    <citation type="submission" date="2020-05" db="EMBL/GenBank/DDBJ databases">
        <title>Genome sequence of Kribbella sandramycini ATCC 39419.</title>
        <authorList>
            <person name="Maclea K.S."/>
            <person name="Fair J.L."/>
        </authorList>
    </citation>
    <scope>NUCLEOTIDE SEQUENCE [LARGE SCALE GENOMIC DNA]</scope>
    <source>
        <strain evidence="2 3">ATCC 39419</strain>
    </source>
</reference>
<proteinExistence type="predicted"/>
<accession>A0A7Y4KW62</accession>
<name>A0A7Y4KW62_9ACTN</name>